<protein>
    <submittedName>
        <fullName evidence="1">Uncharacterized protein</fullName>
    </submittedName>
</protein>
<dbReference type="AlphaFoldDB" id="A0A822ZCT4"/>
<reference evidence="1 2" key="1">
    <citation type="journal article" date="2020" name="Mol. Biol. Evol.">
        <title>Distinct Expression and Methylation Patterns for Genes with Different Fates following a Single Whole-Genome Duplication in Flowering Plants.</title>
        <authorList>
            <person name="Shi T."/>
            <person name="Rahmani R.S."/>
            <person name="Gugger P.F."/>
            <person name="Wang M."/>
            <person name="Li H."/>
            <person name="Zhang Y."/>
            <person name="Li Z."/>
            <person name="Wang Q."/>
            <person name="Van de Peer Y."/>
            <person name="Marchal K."/>
            <person name="Chen J."/>
        </authorList>
    </citation>
    <scope>NUCLEOTIDE SEQUENCE [LARGE SCALE GENOMIC DNA]</scope>
    <source>
        <tissue evidence="1">Leaf</tissue>
    </source>
</reference>
<organism evidence="1 2">
    <name type="scientific">Nelumbo nucifera</name>
    <name type="common">Sacred lotus</name>
    <dbReference type="NCBI Taxonomy" id="4432"/>
    <lineage>
        <taxon>Eukaryota</taxon>
        <taxon>Viridiplantae</taxon>
        <taxon>Streptophyta</taxon>
        <taxon>Embryophyta</taxon>
        <taxon>Tracheophyta</taxon>
        <taxon>Spermatophyta</taxon>
        <taxon>Magnoliopsida</taxon>
        <taxon>Proteales</taxon>
        <taxon>Nelumbonaceae</taxon>
        <taxon>Nelumbo</taxon>
    </lineage>
</organism>
<accession>A0A822ZCT4</accession>
<dbReference type="SUPFAM" id="SSF52058">
    <property type="entry name" value="L domain-like"/>
    <property type="match status" value="1"/>
</dbReference>
<dbReference type="Proteomes" id="UP000607653">
    <property type="component" value="Unassembled WGS sequence"/>
</dbReference>
<name>A0A822ZCT4_NELNU</name>
<proteinExistence type="predicted"/>
<dbReference type="InterPro" id="IPR032675">
    <property type="entry name" value="LRR_dom_sf"/>
</dbReference>
<sequence>MLCKLKIQALTALKELRITAIPKLQEMPEELGNLPSLENLTLEYIPHFASLPQSFHAPKALTPL</sequence>
<evidence type="ECO:0000313" key="2">
    <source>
        <dbReference type="Proteomes" id="UP000607653"/>
    </source>
</evidence>
<gene>
    <name evidence="1" type="ORF">HUJ06_000594</name>
</gene>
<comment type="caution">
    <text evidence="1">The sequence shown here is derived from an EMBL/GenBank/DDBJ whole genome shotgun (WGS) entry which is preliminary data.</text>
</comment>
<dbReference type="EMBL" id="DUZY01000006">
    <property type="protein sequence ID" value="DAD42363.1"/>
    <property type="molecule type" value="Genomic_DNA"/>
</dbReference>
<keyword evidence="2" id="KW-1185">Reference proteome</keyword>
<evidence type="ECO:0000313" key="1">
    <source>
        <dbReference type="EMBL" id="DAD42363.1"/>
    </source>
</evidence>
<dbReference type="Gene3D" id="3.80.10.10">
    <property type="entry name" value="Ribonuclease Inhibitor"/>
    <property type="match status" value="1"/>
</dbReference>